<sequence>MSPTTPSAAAPTSGFVPPSSPIHRQIQRILWISLGLCAIIFGLTMVHFGYLSMFISFGALGLTLIHHITILALSHKEHKAGPETLAGKLPATARKATIICGWLIMIVWAASVGWTMSMVIIMGDWGDTERKTVIVGHLEWVFELFEVVVMGLLALKCTRERQRIVGLANTAWWYQLGSYAL</sequence>
<comment type="caution">
    <text evidence="2">The sequence shown here is derived from an EMBL/GenBank/DDBJ whole genome shotgun (WGS) entry which is preliminary data.</text>
</comment>
<evidence type="ECO:0000313" key="3">
    <source>
        <dbReference type="Proteomes" id="UP001148786"/>
    </source>
</evidence>
<keyword evidence="1" id="KW-1133">Transmembrane helix</keyword>
<dbReference type="AlphaFoldDB" id="A0A9W8JZ66"/>
<dbReference type="EMBL" id="JANKHO010000680">
    <property type="protein sequence ID" value="KAJ3507233.1"/>
    <property type="molecule type" value="Genomic_DNA"/>
</dbReference>
<keyword evidence="1" id="KW-0812">Transmembrane</keyword>
<name>A0A9W8JZ66_9AGAR</name>
<organism evidence="2 3">
    <name type="scientific">Agrocybe chaxingu</name>
    <dbReference type="NCBI Taxonomy" id="84603"/>
    <lineage>
        <taxon>Eukaryota</taxon>
        <taxon>Fungi</taxon>
        <taxon>Dikarya</taxon>
        <taxon>Basidiomycota</taxon>
        <taxon>Agaricomycotina</taxon>
        <taxon>Agaricomycetes</taxon>
        <taxon>Agaricomycetidae</taxon>
        <taxon>Agaricales</taxon>
        <taxon>Agaricineae</taxon>
        <taxon>Strophariaceae</taxon>
        <taxon>Agrocybe</taxon>
    </lineage>
</organism>
<evidence type="ECO:0000256" key="1">
    <source>
        <dbReference type="SAM" id="Phobius"/>
    </source>
</evidence>
<dbReference type="OrthoDB" id="2853572at2759"/>
<keyword evidence="3" id="KW-1185">Reference proteome</keyword>
<feature type="transmembrane region" description="Helical" evidence="1">
    <location>
        <begin position="96"/>
        <end position="122"/>
    </location>
</feature>
<feature type="transmembrane region" description="Helical" evidence="1">
    <location>
        <begin position="54"/>
        <end position="75"/>
    </location>
</feature>
<evidence type="ECO:0000313" key="2">
    <source>
        <dbReference type="EMBL" id="KAJ3507233.1"/>
    </source>
</evidence>
<proteinExistence type="predicted"/>
<protein>
    <submittedName>
        <fullName evidence="2">Uncharacterized protein</fullName>
    </submittedName>
</protein>
<reference evidence="2" key="1">
    <citation type="submission" date="2022-07" db="EMBL/GenBank/DDBJ databases">
        <title>Genome Sequence of Agrocybe chaxingu.</title>
        <authorList>
            <person name="Buettner E."/>
        </authorList>
    </citation>
    <scope>NUCLEOTIDE SEQUENCE</scope>
    <source>
        <strain evidence="2">MP-N11</strain>
    </source>
</reference>
<feature type="transmembrane region" description="Helical" evidence="1">
    <location>
        <begin position="29"/>
        <end position="48"/>
    </location>
</feature>
<gene>
    <name evidence="2" type="ORF">NLJ89_g6415</name>
</gene>
<dbReference type="Proteomes" id="UP001148786">
    <property type="component" value="Unassembled WGS sequence"/>
</dbReference>
<keyword evidence="1" id="KW-0472">Membrane</keyword>
<accession>A0A9W8JZ66</accession>
<feature type="transmembrane region" description="Helical" evidence="1">
    <location>
        <begin position="134"/>
        <end position="155"/>
    </location>
</feature>